<evidence type="ECO:0000256" key="1">
    <source>
        <dbReference type="SAM" id="MobiDB-lite"/>
    </source>
</evidence>
<keyword evidence="3" id="KW-1185">Reference proteome</keyword>
<gene>
    <name evidence="2" type="ORF">CR155_09755</name>
</gene>
<organism evidence="2 3">
    <name type="scientific">Pollutimonas nitritireducens</name>
    <dbReference type="NCBI Taxonomy" id="2045209"/>
    <lineage>
        <taxon>Bacteria</taxon>
        <taxon>Pseudomonadati</taxon>
        <taxon>Pseudomonadota</taxon>
        <taxon>Betaproteobacteria</taxon>
        <taxon>Burkholderiales</taxon>
        <taxon>Alcaligenaceae</taxon>
        <taxon>Pollutimonas</taxon>
    </lineage>
</organism>
<evidence type="ECO:0000313" key="2">
    <source>
        <dbReference type="EMBL" id="PLC53734.1"/>
    </source>
</evidence>
<dbReference type="EMBL" id="PDNV01000006">
    <property type="protein sequence ID" value="PLC53734.1"/>
    <property type="molecule type" value="Genomic_DNA"/>
</dbReference>
<dbReference type="AlphaFoldDB" id="A0A2N4UFE2"/>
<protein>
    <submittedName>
        <fullName evidence="2">Uncharacterized protein</fullName>
    </submittedName>
</protein>
<dbReference type="RefSeq" id="WP_102069859.1">
    <property type="nucleotide sequence ID" value="NZ_PDNV01000006.1"/>
</dbReference>
<accession>A0A2N4UFE2</accession>
<reference evidence="2 3" key="1">
    <citation type="submission" date="2017-10" db="EMBL/GenBank/DDBJ databases">
        <title>Two draft genome sequences of Pusillimonas sp. strains isolated from a nitrate- and radionuclide-contaminated groundwater in Russia.</title>
        <authorList>
            <person name="Grouzdev D.S."/>
            <person name="Tourova T.P."/>
            <person name="Goeva M.A."/>
            <person name="Babich T.L."/>
            <person name="Sokolova D.S."/>
            <person name="Abdullin R."/>
            <person name="Poltaraus A.B."/>
            <person name="Toshchakov S.V."/>
            <person name="Nazina T.N."/>
        </authorList>
    </citation>
    <scope>NUCLEOTIDE SEQUENCE [LARGE SCALE GENOMIC DNA]</scope>
    <source>
        <strain evidence="2 3">JR1/69-2-13</strain>
    </source>
</reference>
<proteinExistence type="predicted"/>
<feature type="region of interest" description="Disordered" evidence="1">
    <location>
        <begin position="1"/>
        <end position="77"/>
    </location>
</feature>
<comment type="caution">
    <text evidence="2">The sequence shown here is derived from an EMBL/GenBank/DDBJ whole genome shotgun (WGS) entry which is preliminary data.</text>
</comment>
<sequence>MSENIDQVALPEDDIVADVTPTQESADVVQESDTALDEAGSPGDGEAAPDEVDTVQENSRVAEDEEADVGNDDPIAS</sequence>
<evidence type="ECO:0000313" key="3">
    <source>
        <dbReference type="Proteomes" id="UP000234328"/>
    </source>
</evidence>
<dbReference type="Proteomes" id="UP000234328">
    <property type="component" value="Unassembled WGS sequence"/>
</dbReference>
<name>A0A2N4UFE2_9BURK</name>